<dbReference type="GO" id="GO:0046872">
    <property type="term" value="F:metal ion binding"/>
    <property type="evidence" value="ECO:0007669"/>
    <property type="project" value="UniProtKB-KW"/>
</dbReference>
<dbReference type="GO" id="GO:0009055">
    <property type="term" value="F:electron transfer activity"/>
    <property type="evidence" value="ECO:0007669"/>
    <property type="project" value="InterPro"/>
</dbReference>
<dbReference type="Pfam" id="PF13442">
    <property type="entry name" value="Cytochrome_CBB3"/>
    <property type="match status" value="1"/>
</dbReference>
<proteinExistence type="predicted"/>
<accession>A0A3B1CUZ3</accession>
<feature type="transmembrane region" description="Helical" evidence="4">
    <location>
        <begin position="7"/>
        <end position="28"/>
    </location>
</feature>
<dbReference type="InterPro" id="IPR036909">
    <property type="entry name" value="Cyt_c-like_dom_sf"/>
</dbReference>
<sequence>MKTVISTLIVTAVFSALLGLMVMFSGWFNVSTVWKDPALVQWVLATTSTNSVASRAKNIEVPSLGSEEQIKKGFQSFRAMCAGCHTPPGEDPTPMALGLNPEAPDLAKSLKSPAEIFWVLKNGIRMTGMPGWGESHTDEQLWEMVSFIGELPEMTFLDYLFLNSEVPLDEDDGHGHTH</sequence>
<reference evidence="6" key="1">
    <citation type="submission" date="2018-06" db="EMBL/GenBank/DDBJ databases">
        <authorList>
            <person name="Zhirakovskaya E."/>
        </authorList>
    </citation>
    <scope>NUCLEOTIDE SEQUENCE</scope>
</reference>
<evidence type="ECO:0000256" key="2">
    <source>
        <dbReference type="ARBA" id="ARBA00022723"/>
    </source>
</evidence>
<name>A0A3B1CUZ3_9ZZZZ</name>
<dbReference type="AlphaFoldDB" id="A0A3B1CUZ3"/>
<keyword evidence="1" id="KW-0349">Heme</keyword>
<keyword evidence="3" id="KW-0408">Iron</keyword>
<dbReference type="Gene3D" id="1.10.760.10">
    <property type="entry name" value="Cytochrome c-like domain"/>
    <property type="match status" value="1"/>
</dbReference>
<evidence type="ECO:0000256" key="4">
    <source>
        <dbReference type="SAM" id="Phobius"/>
    </source>
</evidence>
<dbReference type="PROSITE" id="PS51007">
    <property type="entry name" value="CYTC"/>
    <property type="match status" value="1"/>
</dbReference>
<dbReference type="InterPro" id="IPR009056">
    <property type="entry name" value="Cyt_c-like_dom"/>
</dbReference>
<evidence type="ECO:0000256" key="3">
    <source>
        <dbReference type="ARBA" id="ARBA00023004"/>
    </source>
</evidence>
<keyword evidence="4" id="KW-1133">Transmembrane helix</keyword>
<keyword evidence="2" id="KW-0479">Metal-binding</keyword>
<feature type="domain" description="Cytochrome c" evidence="5">
    <location>
        <begin position="68"/>
        <end position="152"/>
    </location>
</feature>
<dbReference type="EMBL" id="UOGF01000013">
    <property type="protein sequence ID" value="VAX26470.1"/>
    <property type="molecule type" value="Genomic_DNA"/>
</dbReference>
<gene>
    <name evidence="6" type="ORF">MNBD_NITROSPIRAE01-2140</name>
</gene>
<evidence type="ECO:0000259" key="5">
    <source>
        <dbReference type="PROSITE" id="PS51007"/>
    </source>
</evidence>
<dbReference type="GO" id="GO:0020037">
    <property type="term" value="F:heme binding"/>
    <property type="evidence" value="ECO:0007669"/>
    <property type="project" value="InterPro"/>
</dbReference>
<keyword evidence="4" id="KW-0812">Transmembrane</keyword>
<keyword evidence="4" id="KW-0472">Membrane</keyword>
<dbReference type="SUPFAM" id="SSF46626">
    <property type="entry name" value="Cytochrome c"/>
    <property type="match status" value="1"/>
</dbReference>
<protein>
    <recommendedName>
        <fullName evidence="5">Cytochrome c domain-containing protein</fullName>
    </recommendedName>
</protein>
<evidence type="ECO:0000313" key="6">
    <source>
        <dbReference type="EMBL" id="VAX26470.1"/>
    </source>
</evidence>
<organism evidence="6">
    <name type="scientific">hydrothermal vent metagenome</name>
    <dbReference type="NCBI Taxonomy" id="652676"/>
    <lineage>
        <taxon>unclassified sequences</taxon>
        <taxon>metagenomes</taxon>
        <taxon>ecological metagenomes</taxon>
    </lineage>
</organism>
<evidence type="ECO:0000256" key="1">
    <source>
        <dbReference type="ARBA" id="ARBA00022617"/>
    </source>
</evidence>